<dbReference type="InterPro" id="IPR009003">
    <property type="entry name" value="Peptidase_S1_PA"/>
</dbReference>
<keyword evidence="2" id="KW-1185">Reference proteome</keyword>
<evidence type="ECO:0000313" key="1">
    <source>
        <dbReference type="EMBL" id="MBL6445685.1"/>
    </source>
</evidence>
<comment type="caution">
    <text evidence="1">The sequence shown here is derived from an EMBL/GenBank/DDBJ whole genome shotgun (WGS) entry which is preliminary data.</text>
</comment>
<dbReference type="SUPFAM" id="SSF50494">
    <property type="entry name" value="Trypsin-like serine proteases"/>
    <property type="match status" value="1"/>
</dbReference>
<evidence type="ECO:0000313" key="2">
    <source>
        <dbReference type="Proteomes" id="UP000614216"/>
    </source>
</evidence>
<gene>
    <name evidence="1" type="ORF">JMN32_05155</name>
</gene>
<dbReference type="AlphaFoldDB" id="A0A937KD55"/>
<dbReference type="RefSeq" id="WP_202855228.1">
    <property type="nucleotide sequence ID" value="NZ_JAEUGD010000018.1"/>
</dbReference>
<dbReference type="InterPro" id="IPR043504">
    <property type="entry name" value="Peptidase_S1_PA_chymotrypsin"/>
</dbReference>
<reference evidence="1" key="1">
    <citation type="submission" date="2021-01" db="EMBL/GenBank/DDBJ databases">
        <title>Fulvivirga kasyanovii gen. nov., sp nov., a novel member of the phylum Bacteroidetes isolated from seawater in a mussel farm.</title>
        <authorList>
            <person name="Zhao L.-H."/>
            <person name="Wang Z.-J."/>
        </authorList>
    </citation>
    <scope>NUCLEOTIDE SEQUENCE</scope>
    <source>
        <strain evidence="1">29W222</strain>
    </source>
</reference>
<name>A0A937KD55_9BACT</name>
<dbReference type="Gene3D" id="2.40.10.10">
    <property type="entry name" value="Trypsin-like serine proteases"/>
    <property type="match status" value="2"/>
</dbReference>
<sequence length="276" mass="30755">MFSLFEFLQHATLKIECVLNNGNTASGTGFFYQFVFDDEAASTVIITNKHVVEDAHTGLFKLTALGGDGKPNYKDQTTVTINDFESGWIMHPDENIDLCLFPMSRILSEMEKQGKEPCFAPIRAKEMPDYTNLGIYKPTEEIHMVGYPNGLGDEQNNLPLIRKGITATPFYIDHNGETEFLIDCACFPGSSGSPVLIVNEGSYSLHKQPLQAGNRMVLLGILHAGPDYDAQGELQKYKVPTNNVVLTNIPMNLGYCIQSKRILDFIPILEELKARE</sequence>
<dbReference type="Pfam" id="PF13365">
    <property type="entry name" value="Trypsin_2"/>
    <property type="match status" value="1"/>
</dbReference>
<protein>
    <submittedName>
        <fullName evidence="1">Trypsin-like peptidase domain-containing protein</fullName>
    </submittedName>
</protein>
<dbReference type="Proteomes" id="UP000614216">
    <property type="component" value="Unassembled WGS sequence"/>
</dbReference>
<accession>A0A937KD55</accession>
<dbReference type="EMBL" id="JAEUGD010000018">
    <property type="protein sequence ID" value="MBL6445685.1"/>
    <property type="molecule type" value="Genomic_DNA"/>
</dbReference>
<proteinExistence type="predicted"/>
<organism evidence="1 2">
    <name type="scientific">Fulvivirga marina</name>
    <dbReference type="NCBI Taxonomy" id="2494733"/>
    <lineage>
        <taxon>Bacteria</taxon>
        <taxon>Pseudomonadati</taxon>
        <taxon>Bacteroidota</taxon>
        <taxon>Cytophagia</taxon>
        <taxon>Cytophagales</taxon>
        <taxon>Fulvivirgaceae</taxon>
        <taxon>Fulvivirga</taxon>
    </lineage>
</organism>